<feature type="transmembrane region" description="Helical" evidence="1">
    <location>
        <begin position="133"/>
        <end position="149"/>
    </location>
</feature>
<gene>
    <name evidence="2" type="ORF">SAMN04488108_0129</name>
</gene>
<dbReference type="STRING" id="1073327.SAMN04488108_0129"/>
<evidence type="ECO:0000313" key="3">
    <source>
        <dbReference type="Proteomes" id="UP000184609"/>
    </source>
</evidence>
<evidence type="ECO:0000256" key="1">
    <source>
        <dbReference type="SAM" id="Phobius"/>
    </source>
</evidence>
<dbReference type="Proteomes" id="UP000184609">
    <property type="component" value="Unassembled WGS sequence"/>
</dbReference>
<dbReference type="OrthoDB" id="9986900at2"/>
<evidence type="ECO:0000313" key="2">
    <source>
        <dbReference type="EMBL" id="SHO59493.1"/>
    </source>
</evidence>
<dbReference type="RefSeq" id="WP_073569825.1">
    <property type="nucleotide sequence ID" value="NZ_FRXN01000001.1"/>
</dbReference>
<accession>A0A1M7Z3K7</accession>
<sequence>MKNIEDLFRIRYFALIISILILISGVFVIILGAMELFESVMIMIGIHEGVTGVALIESVDTFLFALVILILAGGIYKLFIGDENTFKNSIIFSHLTSFLELKVLLWETLLLTLTVWCSLSFFSNPNDLDYKQLIFPITIVLLAFGLKLMKGDLK</sequence>
<reference evidence="3" key="1">
    <citation type="submission" date="2016-12" db="EMBL/GenBank/DDBJ databases">
        <authorList>
            <person name="Varghese N."/>
            <person name="Submissions S."/>
        </authorList>
    </citation>
    <scope>NUCLEOTIDE SEQUENCE [LARGE SCALE GENOMIC DNA]</scope>
    <source>
        <strain evidence="3">DSM 25035</strain>
    </source>
</reference>
<feature type="transmembrane region" description="Helical" evidence="1">
    <location>
        <begin position="101"/>
        <end position="121"/>
    </location>
</feature>
<feature type="transmembrane region" description="Helical" evidence="1">
    <location>
        <begin position="12"/>
        <end position="34"/>
    </location>
</feature>
<feature type="transmembrane region" description="Helical" evidence="1">
    <location>
        <begin position="62"/>
        <end position="80"/>
    </location>
</feature>
<organism evidence="2 3">
    <name type="scientific">Algoriphagus zhangzhouensis</name>
    <dbReference type="NCBI Taxonomy" id="1073327"/>
    <lineage>
        <taxon>Bacteria</taxon>
        <taxon>Pseudomonadati</taxon>
        <taxon>Bacteroidota</taxon>
        <taxon>Cytophagia</taxon>
        <taxon>Cytophagales</taxon>
        <taxon>Cyclobacteriaceae</taxon>
        <taxon>Algoriphagus</taxon>
    </lineage>
</organism>
<keyword evidence="1" id="KW-0472">Membrane</keyword>
<dbReference type="Pfam" id="PF03350">
    <property type="entry name" value="UPF0114"/>
    <property type="match status" value="1"/>
</dbReference>
<keyword evidence="1" id="KW-0812">Transmembrane</keyword>
<dbReference type="EMBL" id="FRXN01000001">
    <property type="protein sequence ID" value="SHO59493.1"/>
    <property type="molecule type" value="Genomic_DNA"/>
</dbReference>
<keyword evidence="3" id="KW-1185">Reference proteome</keyword>
<dbReference type="AlphaFoldDB" id="A0A1M7Z3K7"/>
<dbReference type="InterPro" id="IPR005134">
    <property type="entry name" value="UPF0114"/>
</dbReference>
<keyword evidence="1" id="KW-1133">Transmembrane helix</keyword>
<protein>
    <submittedName>
        <fullName evidence="2">Uncharacterized protein family, UPF0114</fullName>
    </submittedName>
</protein>
<proteinExistence type="predicted"/>
<name>A0A1M7Z3K7_9BACT</name>